<name>A0A9P5ZMH4_PLEER</name>
<evidence type="ECO:0000313" key="2">
    <source>
        <dbReference type="Proteomes" id="UP000807025"/>
    </source>
</evidence>
<dbReference type="Proteomes" id="UP000807025">
    <property type="component" value="Unassembled WGS sequence"/>
</dbReference>
<accession>A0A9P5ZMH4</accession>
<gene>
    <name evidence="1" type="ORF">BDN71DRAFT_330406</name>
</gene>
<dbReference type="EMBL" id="MU154675">
    <property type="protein sequence ID" value="KAF9489315.1"/>
    <property type="molecule type" value="Genomic_DNA"/>
</dbReference>
<dbReference type="AlphaFoldDB" id="A0A9P5ZMH4"/>
<dbReference type="OrthoDB" id="2322499at2759"/>
<organism evidence="1 2">
    <name type="scientific">Pleurotus eryngii</name>
    <name type="common">Boletus of the steppes</name>
    <dbReference type="NCBI Taxonomy" id="5323"/>
    <lineage>
        <taxon>Eukaryota</taxon>
        <taxon>Fungi</taxon>
        <taxon>Dikarya</taxon>
        <taxon>Basidiomycota</taxon>
        <taxon>Agaricomycotina</taxon>
        <taxon>Agaricomycetes</taxon>
        <taxon>Agaricomycetidae</taxon>
        <taxon>Agaricales</taxon>
        <taxon>Pleurotineae</taxon>
        <taxon>Pleurotaceae</taxon>
        <taxon>Pleurotus</taxon>
    </lineage>
</organism>
<evidence type="ECO:0000313" key="1">
    <source>
        <dbReference type="EMBL" id="KAF9489315.1"/>
    </source>
</evidence>
<reference evidence="1" key="1">
    <citation type="submission" date="2020-11" db="EMBL/GenBank/DDBJ databases">
        <authorList>
            <consortium name="DOE Joint Genome Institute"/>
            <person name="Ahrendt S."/>
            <person name="Riley R."/>
            <person name="Andreopoulos W."/>
            <person name="Labutti K."/>
            <person name="Pangilinan J."/>
            <person name="Ruiz-Duenas F.J."/>
            <person name="Barrasa J.M."/>
            <person name="Sanchez-Garcia M."/>
            <person name="Camarero S."/>
            <person name="Miyauchi S."/>
            <person name="Serrano A."/>
            <person name="Linde D."/>
            <person name="Babiker R."/>
            <person name="Drula E."/>
            <person name="Ayuso-Fernandez I."/>
            <person name="Pacheco R."/>
            <person name="Padilla G."/>
            <person name="Ferreira P."/>
            <person name="Barriuso J."/>
            <person name="Kellner H."/>
            <person name="Castanera R."/>
            <person name="Alfaro M."/>
            <person name="Ramirez L."/>
            <person name="Pisabarro A.G."/>
            <person name="Kuo A."/>
            <person name="Tritt A."/>
            <person name="Lipzen A."/>
            <person name="He G."/>
            <person name="Yan M."/>
            <person name="Ng V."/>
            <person name="Cullen D."/>
            <person name="Martin F."/>
            <person name="Rosso M.-N."/>
            <person name="Henrissat B."/>
            <person name="Hibbett D."/>
            <person name="Martinez A.T."/>
            <person name="Grigoriev I.V."/>
        </authorList>
    </citation>
    <scope>NUCLEOTIDE SEQUENCE</scope>
    <source>
        <strain evidence="1">ATCC 90797</strain>
    </source>
</reference>
<comment type="caution">
    <text evidence="1">The sequence shown here is derived from an EMBL/GenBank/DDBJ whole genome shotgun (WGS) entry which is preliminary data.</text>
</comment>
<proteinExistence type="predicted"/>
<protein>
    <submittedName>
        <fullName evidence="1">Uncharacterized protein</fullName>
    </submittedName>
</protein>
<keyword evidence="2" id="KW-1185">Reference proteome</keyword>
<sequence>MATNEFYKAQRDRTWAIISTLRKYETWAELAADRKVVESESRAAQRWKAIQQRFHILGYIDEDITSIKSHPNVKSDTPLTNQGI</sequence>